<dbReference type="GO" id="GO:0008233">
    <property type="term" value="F:peptidase activity"/>
    <property type="evidence" value="ECO:0007669"/>
    <property type="project" value="UniProtKB-KW"/>
</dbReference>
<sequence>MKKPELLAPAGDWEKLKYALAYGADAVYMGGQAFGLRAFAGNFSFEEMEKAVRWTHGLGKKIYVTVNIFAHEPDFEGIPAYLKKLEELGVDGAIVSDPGIIAMAQEVAPRLPLHLSTQANSTNSYSVGFWLKQGIERIVLARELTLEELQDIRSKVTGGLEIFIHGAMCMSYSGRCLLSNYLTGRDANRGECTQPCRWGYALVEEKRPGDVFPIEEDERGTYVFNSHDLCLLPHLPLLKPIGLDSFKIEGRMKSVQYVASSVKVYREAIDTLWDQGEEAFQAQLPQWLEEMDKVSHRDYSAGFLFGKPGASSHNLESSHYVRDYDFVGVCLSEEKTGSYTVEEDTAWFEQRNHFKRGEVLEVLTPHGISWSFEVSEMWDAKGTPIDVARHAQQVIRMSVPEKILPYSILRRAKSEKK</sequence>
<evidence type="ECO:0000259" key="4">
    <source>
        <dbReference type="Pfam" id="PF16325"/>
    </source>
</evidence>
<organism evidence="5 6">
    <name type="scientific">Desulfosporosinus fructosivorans</name>
    <dbReference type="NCBI Taxonomy" id="2018669"/>
    <lineage>
        <taxon>Bacteria</taxon>
        <taxon>Bacillati</taxon>
        <taxon>Bacillota</taxon>
        <taxon>Clostridia</taxon>
        <taxon>Eubacteriales</taxon>
        <taxon>Desulfitobacteriaceae</taxon>
        <taxon>Desulfosporosinus</taxon>
    </lineage>
</organism>
<dbReference type="PANTHER" id="PTHR30217">
    <property type="entry name" value="PEPTIDASE U32 FAMILY"/>
    <property type="match status" value="1"/>
</dbReference>
<keyword evidence="2" id="KW-0378">Hydrolase</keyword>
<dbReference type="InterPro" id="IPR032525">
    <property type="entry name" value="Peptidase_U32_C"/>
</dbReference>
<protein>
    <submittedName>
        <fullName evidence="5">U32 family peptidase</fullName>
    </submittedName>
</protein>
<comment type="similarity">
    <text evidence="3">Belongs to the peptidase U32 family.</text>
</comment>
<dbReference type="InterPro" id="IPR051454">
    <property type="entry name" value="RNA/ubiquinone_mod_enzymes"/>
</dbReference>
<dbReference type="Proteomes" id="UP000298460">
    <property type="component" value="Unassembled WGS sequence"/>
</dbReference>
<dbReference type="RefSeq" id="WP_135547750.1">
    <property type="nucleotide sequence ID" value="NZ_SPQQ01000004.1"/>
</dbReference>
<dbReference type="Pfam" id="PF01136">
    <property type="entry name" value="Peptidase_U32"/>
    <property type="match status" value="1"/>
</dbReference>
<dbReference type="OrthoDB" id="9807498at2"/>
<dbReference type="InterPro" id="IPR001539">
    <property type="entry name" value="Peptidase_U32"/>
</dbReference>
<reference evidence="5 6" key="1">
    <citation type="submission" date="2019-03" db="EMBL/GenBank/DDBJ databases">
        <title>Draft Genome Sequence of Desulfosporosinus fructosivorans Strain 63.6F, Isolated from Marine Sediment in the Baltic Sea.</title>
        <authorList>
            <person name="Hausmann B."/>
            <person name="Vandieken V."/>
            <person name="Pjevac P."/>
            <person name="Schreck K."/>
            <person name="Herbold C.W."/>
            <person name="Loy A."/>
        </authorList>
    </citation>
    <scope>NUCLEOTIDE SEQUENCE [LARGE SCALE GENOMIC DNA]</scope>
    <source>
        <strain evidence="5 6">63.6F</strain>
    </source>
</reference>
<gene>
    <name evidence="5" type="ORF">E4K67_14180</name>
</gene>
<evidence type="ECO:0000256" key="3">
    <source>
        <dbReference type="ARBA" id="ARBA00038374"/>
    </source>
</evidence>
<dbReference type="Pfam" id="PF16325">
    <property type="entry name" value="Peptidase_U32_C"/>
    <property type="match status" value="1"/>
</dbReference>
<feature type="domain" description="Peptidase family U32 C-terminal" evidence="4">
    <location>
        <begin position="322"/>
        <end position="410"/>
    </location>
</feature>
<name>A0A4Z0R767_9FIRM</name>
<dbReference type="GO" id="GO:0006508">
    <property type="term" value="P:proteolysis"/>
    <property type="evidence" value="ECO:0007669"/>
    <property type="project" value="UniProtKB-KW"/>
</dbReference>
<evidence type="ECO:0000256" key="1">
    <source>
        <dbReference type="ARBA" id="ARBA00022670"/>
    </source>
</evidence>
<evidence type="ECO:0000256" key="2">
    <source>
        <dbReference type="ARBA" id="ARBA00022801"/>
    </source>
</evidence>
<dbReference type="AlphaFoldDB" id="A0A4Z0R767"/>
<dbReference type="PANTHER" id="PTHR30217:SF6">
    <property type="entry name" value="TRNA HYDROXYLATION PROTEIN P"/>
    <property type="match status" value="1"/>
</dbReference>
<evidence type="ECO:0000313" key="5">
    <source>
        <dbReference type="EMBL" id="TGE37847.1"/>
    </source>
</evidence>
<dbReference type="Gene3D" id="2.40.30.10">
    <property type="entry name" value="Translation factors"/>
    <property type="match status" value="1"/>
</dbReference>
<dbReference type="EMBL" id="SPQQ01000004">
    <property type="protein sequence ID" value="TGE37847.1"/>
    <property type="molecule type" value="Genomic_DNA"/>
</dbReference>
<keyword evidence="1" id="KW-0645">Protease</keyword>
<keyword evidence="6" id="KW-1185">Reference proteome</keyword>
<comment type="caution">
    <text evidence="5">The sequence shown here is derived from an EMBL/GenBank/DDBJ whole genome shotgun (WGS) entry which is preliminary data.</text>
</comment>
<proteinExistence type="inferred from homology"/>
<accession>A0A4Z0R767</accession>
<evidence type="ECO:0000313" key="6">
    <source>
        <dbReference type="Proteomes" id="UP000298460"/>
    </source>
</evidence>
<dbReference type="PROSITE" id="PS01276">
    <property type="entry name" value="PEPTIDASE_U32"/>
    <property type="match status" value="1"/>
</dbReference>